<evidence type="ECO:0000259" key="13">
    <source>
        <dbReference type="PROSITE" id="PS50885"/>
    </source>
</evidence>
<keyword evidence="8" id="KW-0067">ATP-binding</keyword>
<evidence type="ECO:0000256" key="1">
    <source>
        <dbReference type="ARBA" id="ARBA00004651"/>
    </source>
</evidence>
<keyword evidence="11 12" id="KW-0472">Membrane</keyword>
<keyword evidence="3" id="KW-0597">Phosphoprotein</keyword>
<dbReference type="PROSITE" id="PS50885">
    <property type="entry name" value="HAMP"/>
    <property type="match status" value="1"/>
</dbReference>
<evidence type="ECO:0000256" key="5">
    <source>
        <dbReference type="ARBA" id="ARBA00022692"/>
    </source>
</evidence>
<evidence type="ECO:0000256" key="4">
    <source>
        <dbReference type="ARBA" id="ARBA00022679"/>
    </source>
</evidence>
<dbReference type="CDD" id="cd06225">
    <property type="entry name" value="HAMP"/>
    <property type="match status" value="1"/>
</dbReference>
<sequence length="605" mass="69592">MIVLYNNHMESIGRKFRKIAGRKYPLKWNMIVMLVAGWLLPLTLAASVMFFYISDKLESHLKENISVSAEKAAEICKMNFSDAVGASRNASYLNVIRDAYTEYNVGEDSIGQRKRQLYNTVTDFLNDQYRYNTSFLTTMVYFNSDPDEIYYTYSNIKSGTFDRVQYFETEVLDKVHEEAKGLDTDILFLNVGGNIYMVRNMMTTGFQPFAVIIMELDPSAMFKSFEGIMGYQGYEVYLDGQQVADTNSGEPGSIRSFYELNDTNDHKVHNIGQKNTYVYNKLRFESHDMEFMLSLDTRSVMNEQNFTYIIGFFLVSMIPMILLVIWFFHREVTRPVSELVDASREIENGNLGFAMCQIGNSREMVYLGEAFNQMSAELKHQFDTIYSEELALRDAKIKALQSQINPHFLNNTLEIINWEARMNGNYKASGMIEALSTMLEATLDRKKNSYIALSEELSYMDAYLYIIARRFEDKLEIHKNIDNNLLQVKVPRLIIQPIVENAVEHGVDEQNRIIIHINIILRDEDTLIIEIKNHGVLLPADEKKIEYLLGGGIERDEKSVSIGIRNVNQRLKIIYGPGCGLKIQTNAEGYTVSTLTLLRYFPDEG</sequence>
<dbReference type="Pfam" id="PF00672">
    <property type="entry name" value="HAMP"/>
    <property type="match status" value="1"/>
</dbReference>
<dbReference type="SUPFAM" id="SSF55874">
    <property type="entry name" value="ATPase domain of HSP90 chaperone/DNA topoisomerase II/histidine kinase"/>
    <property type="match status" value="1"/>
</dbReference>
<comment type="caution">
    <text evidence="14">The sequence shown here is derived from an EMBL/GenBank/DDBJ whole genome shotgun (WGS) entry which is preliminary data.</text>
</comment>
<feature type="transmembrane region" description="Helical" evidence="12">
    <location>
        <begin position="306"/>
        <end position="328"/>
    </location>
</feature>
<dbReference type="Gene3D" id="6.10.340.10">
    <property type="match status" value="1"/>
</dbReference>
<evidence type="ECO:0000256" key="12">
    <source>
        <dbReference type="SAM" id="Phobius"/>
    </source>
</evidence>
<dbReference type="GO" id="GO:0005524">
    <property type="term" value="F:ATP binding"/>
    <property type="evidence" value="ECO:0007669"/>
    <property type="project" value="UniProtKB-KW"/>
</dbReference>
<evidence type="ECO:0000256" key="2">
    <source>
        <dbReference type="ARBA" id="ARBA00022475"/>
    </source>
</evidence>
<evidence type="ECO:0000313" key="15">
    <source>
        <dbReference type="Proteomes" id="UP000295726"/>
    </source>
</evidence>
<evidence type="ECO:0000313" key="14">
    <source>
        <dbReference type="EMBL" id="TCS79511.1"/>
    </source>
</evidence>
<evidence type="ECO:0000256" key="7">
    <source>
        <dbReference type="ARBA" id="ARBA00022777"/>
    </source>
</evidence>
<dbReference type="EMBL" id="SLZZ01000008">
    <property type="protein sequence ID" value="TCS79511.1"/>
    <property type="molecule type" value="Genomic_DNA"/>
</dbReference>
<dbReference type="GO" id="GO:0000155">
    <property type="term" value="F:phosphorelay sensor kinase activity"/>
    <property type="evidence" value="ECO:0007669"/>
    <property type="project" value="InterPro"/>
</dbReference>
<reference evidence="14 15" key="1">
    <citation type="submission" date="2019-03" db="EMBL/GenBank/DDBJ databases">
        <title>Genomic Encyclopedia of Type Strains, Phase IV (KMG-IV): sequencing the most valuable type-strain genomes for metagenomic binning, comparative biology and taxonomic classification.</title>
        <authorList>
            <person name="Goeker M."/>
        </authorList>
    </citation>
    <scope>NUCLEOTIDE SEQUENCE [LARGE SCALE GENOMIC DNA]</scope>
    <source>
        <strain evidence="14 15">DSM 29489</strain>
    </source>
</reference>
<evidence type="ECO:0000256" key="11">
    <source>
        <dbReference type="ARBA" id="ARBA00023136"/>
    </source>
</evidence>
<evidence type="ECO:0000256" key="10">
    <source>
        <dbReference type="ARBA" id="ARBA00023012"/>
    </source>
</evidence>
<dbReference type="PANTHER" id="PTHR34220:SF11">
    <property type="entry name" value="SENSOR PROTEIN KINASE HPTS"/>
    <property type="match status" value="1"/>
</dbReference>
<evidence type="ECO:0000256" key="3">
    <source>
        <dbReference type="ARBA" id="ARBA00022553"/>
    </source>
</evidence>
<dbReference type="RefSeq" id="WP_132380537.1">
    <property type="nucleotide sequence ID" value="NZ_DAIPCY010000020.1"/>
</dbReference>
<feature type="transmembrane region" description="Helical" evidence="12">
    <location>
        <begin position="31"/>
        <end position="53"/>
    </location>
</feature>
<dbReference type="AlphaFoldDB" id="A0A4R3KA40"/>
<proteinExistence type="predicted"/>
<keyword evidence="7" id="KW-0418">Kinase</keyword>
<name>A0A4R3KA40_9FIRM</name>
<organism evidence="14 15">
    <name type="scientific">Muricomes intestini</name>
    <dbReference type="NCBI Taxonomy" id="1796634"/>
    <lineage>
        <taxon>Bacteria</taxon>
        <taxon>Bacillati</taxon>
        <taxon>Bacillota</taxon>
        <taxon>Clostridia</taxon>
        <taxon>Lachnospirales</taxon>
        <taxon>Lachnospiraceae</taxon>
        <taxon>Muricomes</taxon>
    </lineage>
</organism>
<dbReference type="Gene3D" id="3.30.565.10">
    <property type="entry name" value="Histidine kinase-like ATPase, C-terminal domain"/>
    <property type="match status" value="1"/>
</dbReference>
<keyword evidence="9 12" id="KW-1133">Transmembrane helix</keyword>
<keyword evidence="15" id="KW-1185">Reference proteome</keyword>
<comment type="subcellular location">
    <subcellularLocation>
        <location evidence="1">Cell membrane</location>
        <topology evidence="1">Multi-pass membrane protein</topology>
    </subcellularLocation>
</comment>
<dbReference type="SMART" id="SM00304">
    <property type="entry name" value="HAMP"/>
    <property type="match status" value="1"/>
</dbReference>
<dbReference type="Proteomes" id="UP000295726">
    <property type="component" value="Unassembled WGS sequence"/>
</dbReference>
<dbReference type="InterPro" id="IPR036890">
    <property type="entry name" value="HATPase_C_sf"/>
</dbReference>
<gene>
    <name evidence="14" type="ORF">EDD59_10897</name>
</gene>
<keyword evidence="10" id="KW-0902">Two-component regulatory system</keyword>
<keyword evidence="4" id="KW-0808">Transferase</keyword>
<dbReference type="InterPro" id="IPR010559">
    <property type="entry name" value="Sig_transdc_His_kin_internal"/>
</dbReference>
<evidence type="ECO:0000256" key="6">
    <source>
        <dbReference type="ARBA" id="ARBA00022741"/>
    </source>
</evidence>
<dbReference type="SUPFAM" id="SSF158472">
    <property type="entry name" value="HAMP domain-like"/>
    <property type="match status" value="1"/>
</dbReference>
<evidence type="ECO:0000256" key="9">
    <source>
        <dbReference type="ARBA" id="ARBA00022989"/>
    </source>
</evidence>
<dbReference type="GO" id="GO:0005886">
    <property type="term" value="C:plasma membrane"/>
    <property type="evidence" value="ECO:0007669"/>
    <property type="project" value="UniProtKB-SubCell"/>
</dbReference>
<dbReference type="OrthoDB" id="9809348at2"/>
<keyword evidence="5 12" id="KW-0812">Transmembrane</keyword>
<evidence type="ECO:0000256" key="8">
    <source>
        <dbReference type="ARBA" id="ARBA00022840"/>
    </source>
</evidence>
<dbReference type="Pfam" id="PF06580">
    <property type="entry name" value="His_kinase"/>
    <property type="match status" value="1"/>
</dbReference>
<protein>
    <submittedName>
        <fullName evidence="14">HAMP domain-containing protein</fullName>
    </submittedName>
</protein>
<keyword evidence="6" id="KW-0547">Nucleotide-binding</keyword>
<feature type="domain" description="HAMP" evidence="13">
    <location>
        <begin position="330"/>
        <end position="383"/>
    </location>
</feature>
<dbReference type="InterPro" id="IPR050640">
    <property type="entry name" value="Bact_2-comp_sensor_kinase"/>
</dbReference>
<accession>A0A4R3KA40</accession>
<dbReference type="PANTHER" id="PTHR34220">
    <property type="entry name" value="SENSOR HISTIDINE KINASE YPDA"/>
    <property type="match status" value="1"/>
</dbReference>
<dbReference type="InterPro" id="IPR003660">
    <property type="entry name" value="HAMP_dom"/>
</dbReference>
<keyword evidence="2" id="KW-1003">Cell membrane</keyword>